<reference evidence="2 3" key="1">
    <citation type="journal article" date="2018" name="Front. Plant Sci.">
        <title>Red Clover (Trifolium pratense) and Zigzag Clover (T. medium) - A Picture of Genomic Similarities and Differences.</title>
        <authorList>
            <person name="Dluhosova J."/>
            <person name="Istvanek J."/>
            <person name="Nedelnik J."/>
            <person name="Repkova J."/>
        </authorList>
    </citation>
    <scope>NUCLEOTIDE SEQUENCE [LARGE SCALE GENOMIC DNA]</scope>
    <source>
        <strain evidence="3">cv. 10/8</strain>
        <tissue evidence="2">Leaf</tissue>
    </source>
</reference>
<name>A0A392VQP4_9FABA</name>
<proteinExistence type="predicted"/>
<feature type="region of interest" description="Disordered" evidence="1">
    <location>
        <begin position="1"/>
        <end position="20"/>
    </location>
</feature>
<feature type="non-terminal residue" evidence="2">
    <location>
        <position position="20"/>
    </location>
</feature>
<evidence type="ECO:0000256" key="1">
    <source>
        <dbReference type="SAM" id="MobiDB-lite"/>
    </source>
</evidence>
<accession>A0A392VQP4</accession>
<keyword evidence="3" id="KW-1185">Reference proteome</keyword>
<feature type="compositionally biased region" description="Gly residues" evidence="1">
    <location>
        <begin position="11"/>
        <end position="20"/>
    </location>
</feature>
<protein>
    <submittedName>
        <fullName evidence="2">Uncharacterized protein</fullName>
    </submittedName>
</protein>
<evidence type="ECO:0000313" key="2">
    <source>
        <dbReference type="EMBL" id="MCI89739.1"/>
    </source>
</evidence>
<organism evidence="2 3">
    <name type="scientific">Trifolium medium</name>
    <dbReference type="NCBI Taxonomy" id="97028"/>
    <lineage>
        <taxon>Eukaryota</taxon>
        <taxon>Viridiplantae</taxon>
        <taxon>Streptophyta</taxon>
        <taxon>Embryophyta</taxon>
        <taxon>Tracheophyta</taxon>
        <taxon>Spermatophyta</taxon>
        <taxon>Magnoliopsida</taxon>
        <taxon>eudicotyledons</taxon>
        <taxon>Gunneridae</taxon>
        <taxon>Pentapetalae</taxon>
        <taxon>rosids</taxon>
        <taxon>fabids</taxon>
        <taxon>Fabales</taxon>
        <taxon>Fabaceae</taxon>
        <taxon>Papilionoideae</taxon>
        <taxon>50 kb inversion clade</taxon>
        <taxon>NPAAA clade</taxon>
        <taxon>Hologalegina</taxon>
        <taxon>IRL clade</taxon>
        <taxon>Trifolieae</taxon>
        <taxon>Trifolium</taxon>
    </lineage>
</organism>
<dbReference type="Proteomes" id="UP000265520">
    <property type="component" value="Unassembled WGS sequence"/>
</dbReference>
<comment type="caution">
    <text evidence="2">The sequence shown here is derived from an EMBL/GenBank/DDBJ whole genome shotgun (WGS) entry which is preliminary data.</text>
</comment>
<evidence type="ECO:0000313" key="3">
    <source>
        <dbReference type="Proteomes" id="UP000265520"/>
    </source>
</evidence>
<sequence>MAELTTPPSHGHGGSLTSGE</sequence>
<dbReference type="EMBL" id="LXQA011226766">
    <property type="protein sequence ID" value="MCI89739.1"/>
    <property type="molecule type" value="Genomic_DNA"/>
</dbReference>
<dbReference type="AlphaFoldDB" id="A0A392VQP4"/>